<proteinExistence type="inferred from homology"/>
<comment type="similarity">
    <text evidence="1 4">Belongs to the FtsZ family.</text>
</comment>
<keyword evidence="2 4" id="KW-0547">Nucleotide-binding</keyword>
<dbReference type="SMART" id="SM00864">
    <property type="entry name" value="Tubulin"/>
    <property type="match status" value="1"/>
</dbReference>
<dbReference type="PANTHER" id="PTHR30314:SF3">
    <property type="entry name" value="MITOCHONDRIAL DIVISION PROTEIN FSZA"/>
    <property type="match status" value="1"/>
</dbReference>
<dbReference type="HAMAP" id="MF_00909">
    <property type="entry name" value="FtsZ"/>
    <property type="match status" value="1"/>
</dbReference>
<dbReference type="InterPro" id="IPR008280">
    <property type="entry name" value="Tub_FtsZ_C"/>
</dbReference>
<dbReference type="GO" id="GO:0000917">
    <property type="term" value="P:division septum assembly"/>
    <property type="evidence" value="ECO:0007669"/>
    <property type="project" value="UniProtKB-KW"/>
</dbReference>
<feature type="binding site" evidence="4">
    <location>
        <begin position="110"/>
        <end position="112"/>
    </location>
    <ligand>
        <name>GTP</name>
        <dbReference type="ChEBI" id="CHEBI:37565"/>
    </ligand>
</feature>
<feature type="compositionally biased region" description="Low complexity" evidence="5">
    <location>
        <begin position="350"/>
        <end position="362"/>
    </location>
</feature>
<comment type="subunit">
    <text evidence="4">Homodimer. Polymerizes to form a dynamic ring structure in a strictly GTP-dependent manner. Interacts directly with several other division proteins.</text>
</comment>
<feature type="binding site" evidence="4">
    <location>
        <position position="141"/>
    </location>
    <ligand>
        <name>GTP</name>
        <dbReference type="ChEBI" id="CHEBI:37565"/>
    </ligand>
</feature>
<dbReference type="GO" id="GO:0005737">
    <property type="term" value="C:cytoplasm"/>
    <property type="evidence" value="ECO:0007669"/>
    <property type="project" value="UniProtKB-SubCell"/>
</dbReference>
<dbReference type="InterPro" id="IPR024757">
    <property type="entry name" value="FtsZ_C"/>
</dbReference>
<evidence type="ECO:0000313" key="9">
    <source>
        <dbReference type="Proteomes" id="UP000176204"/>
    </source>
</evidence>
<dbReference type="AlphaFoldDB" id="A0A1C7PBS9"/>
<dbReference type="SMART" id="SM00865">
    <property type="entry name" value="Tubulin_C"/>
    <property type="match status" value="1"/>
</dbReference>
<feature type="compositionally biased region" description="Low complexity" evidence="5">
    <location>
        <begin position="457"/>
        <end position="471"/>
    </location>
</feature>
<evidence type="ECO:0000259" key="6">
    <source>
        <dbReference type="SMART" id="SM00864"/>
    </source>
</evidence>
<dbReference type="InterPro" id="IPR017975">
    <property type="entry name" value="Tubulin_CS"/>
</dbReference>
<organism evidence="8 9">
    <name type="scientific">Akkermansia glycaniphila</name>
    <dbReference type="NCBI Taxonomy" id="1679444"/>
    <lineage>
        <taxon>Bacteria</taxon>
        <taxon>Pseudomonadati</taxon>
        <taxon>Verrucomicrobiota</taxon>
        <taxon>Verrucomicrobiia</taxon>
        <taxon>Verrucomicrobiales</taxon>
        <taxon>Akkermansiaceae</taxon>
        <taxon>Akkermansia</taxon>
    </lineage>
</organism>
<reference evidence="9" key="1">
    <citation type="submission" date="2016-09" db="EMBL/GenBank/DDBJ databases">
        <authorList>
            <person name="Koehorst J."/>
        </authorList>
    </citation>
    <scope>NUCLEOTIDE SEQUENCE [LARGE SCALE GENOMIC DNA]</scope>
</reference>
<dbReference type="OrthoDB" id="9813375at2"/>
<name>A0A1C7PBS9_9BACT</name>
<evidence type="ECO:0000256" key="3">
    <source>
        <dbReference type="ARBA" id="ARBA00023134"/>
    </source>
</evidence>
<keyword evidence="9" id="KW-1185">Reference proteome</keyword>
<dbReference type="STRING" id="1679444.PYTT_1308"/>
<comment type="subcellular location">
    <subcellularLocation>
        <location evidence="4">Cytoplasm</location>
    </subcellularLocation>
    <text evidence="4">Assembles at midcell at the inner surface of the cytoplasmic membrane.</text>
</comment>
<feature type="region of interest" description="Disordered" evidence="5">
    <location>
        <begin position="322"/>
        <end position="543"/>
    </location>
</feature>
<sequence length="543" mass="56789">MLPYQSANLEENSRNIAIIGLGGAGANILSCFAGQTNAGIKLCTLSLDERIGRASAAGTFIQLGAASNHGFGSGGDPAIGAQAARESEAAIVDHLKGHDLLVLITGLGGGTGSGAAPIVARLARELGIFLVVVATMPFTFEGRRRRQQAETALRELEISANVLLCFENDHMSTLIAPNKGVHDAFSEADQLLAKATAAVPMLAASPGLINLGLDELTQALRGKNSRCIFGSGSARGSERAARAAERALESPLLAQNNALACAETAIVHIAGNETLTLEEIRTAMDAIKAKLRPGVNILFGAAVKPRLNDELRITILSSIEPERIPIPEPAPEQPAEPETPPAPTDEPELAPELPAEPAPQEETTSIIAETPAEDATSTDAPPVAEPAPEPEKEEKQPVESPTAEKQAAEPETPVQPEPEQNPEPAKKTEPAPAARPATVAAPAVKTPARAQQVQGSLLPADFKFPAAPAAAPEEEPLPEPEAPIDLPLSPELPFTDTPIVKQPELNLPNAAAYGLDDPNILDGEDLDIPPALRGKQWDDQFPG</sequence>
<dbReference type="SUPFAM" id="SSF55307">
    <property type="entry name" value="Tubulin C-terminal domain-like"/>
    <property type="match status" value="1"/>
</dbReference>
<keyword evidence="4" id="KW-0963">Cytoplasm</keyword>
<feature type="binding site" evidence="4">
    <location>
        <position position="189"/>
    </location>
    <ligand>
        <name>GTP</name>
        <dbReference type="ChEBI" id="CHEBI:37565"/>
    </ligand>
</feature>
<dbReference type="InterPro" id="IPR003008">
    <property type="entry name" value="Tubulin_FtsZ_GTPase"/>
</dbReference>
<accession>A0A1C7PBS9</accession>
<dbReference type="InterPro" id="IPR036525">
    <property type="entry name" value="Tubulin/FtsZ_GTPase_sf"/>
</dbReference>
<feature type="domain" description="Tubulin/FtsZ GTPase" evidence="6">
    <location>
        <begin position="15"/>
        <end position="207"/>
    </location>
</feature>
<evidence type="ECO:0000256" key="5">
    <source>
        <dbReference type="SAM" id="MobiDB-lite"/>
    </source>
</evidence>
<evidence type="ECO:0000313" key="8">
    <source>
        <dbReference type="EMBL" id="SEH86590.1"/>
    </source>
</evidence>
<dbReference type="EMBL" id="LT629973">
    <property type="protein sequence ID" value="SEH86590.1"/>
    <property type="molecule type" value="Genomic_DNA"/>
</dbReference>
<dbReference type="GO" id="GO:0005525">
    <property type="term" value="F:GTP binding"/>
    <property type="evidence" value="ECO:0007669"/>
    <property type="project" value="UniProtKB-UniRule"/>
</dbReference>
<dbReference type="CDD" id="cd02201">
    <property type="entry name" value="FtsZ_type1"/>
    <property type="match status" value="1"/>
</dbReference>
<keyword evidence="4" id="KW-0131">Cell cycle</keyword>
<evidence type="ECO:0000256" key="1">
    <source>
        <dbReference type="ARBA" id="ARBA00009690"/>
    </source>
</evidence>
<feature type="domain" description="Tubulin/FtsZ 2-layer sandwich" evidence="7">
    <location>
        <begin position="209"/>
        <end position="328"/>
    </location>
</feature>
<keyword evidence="4" id="KW-0717">Septation</keyword>
<protein>
    <recommendedName>
        <fullName evidence="4">Cell division protein FtsZ</fullName>
    </recommendedName>
</protein>
<keyword evidence="4 8" id="KW-0132">Cell division</keyword>
<dbReference type="SUPFAM" id="SSF52490">
    <property type="entry name" value="Tubulin nucleotide-binding domain-like"/>
    <property type="match status" value="1"/>
</dbReference>
<dbReference type="InterPro" id="IPR000158">
    <property type="entry name" value="Cell_div_FtsZ"/>
</dbReference>
<dbReference type="GO" id="GO:0005874">
    <property type="term" value="C:microtubule"/>
    <property type="evidence" value="ECO:0007669"/>
    <property type="project" value="InterPro"/>
</dbReference>
<dbReference type="PANTHER" id="PTHR30314">
    <property type="entry name" value="CELL DIVISION PROTEIN FTSZ-RELATED"/>
    <property type="match status" value="1"/>
</dbReference>
<dbReference type="KEGG" id="agl:PYTT_1308"/>
<evidence type="ECO:0000259" key="7">
    <source>
        <dbReference type="SMART" id="SM00865"/>
    </source>
</evidence>
<dbReference type="PRINTS" id="PR00423">
    <property type="entry name" value="CELLDVISFTSZ"/>
</dbReference>
<feature type="binding site" evidence="4">
    <location>
        <position position="145"/>
    </location>
    <ligand>
        <name>GTP</name>
        <dbReference type="ChEBI" id="CHEBI:37565"/>
    </ligand>
</feature>
<dbReference type="GO" id="GO:0032153">
    <property type="term" value="C:cell division site"/>
    <property type="evidence" value="ECO:0007669"/>
    <property type="project" value="UniProtKB-UniRule"/>
</dbReference>
<keyword evidence="3 4" id="KW-0342">GTP-binding</keyword>
<feature type="compositionally biased region" description="Pro residues" evidence="5">
    <location>
        <begin position="326"/>
        <end position="344"/>
    </location>
</feature>
<dbReference type="PROSITE" id="PS00227">
    <property type="entry name" value="TUBULIN"/>
    <property type="match status" value="1"/>
</dbReference>
<dbReference type="Pfam" id="PF12327">
    <property type="entry name" value="FtsZ_C"/>
    <property type="match status" value="1"/>
</dbReference>
<dbReference type="Gene3D" id="3.40.50.1440">
    <property type="entry name" value="Tubulin/FtsZ, GTPase domain"/>
    <property type="match status" value="1"/>
</dbReference>
<dbReference type="GO" id="GO:0007017">
    <property type="term" value="P:microtubule-based process"/>
    <property type="evidence" value="ECO:0007669"/>
    <property type="project" value="InterPro"/>
</dbReference>
<dbReference type="InterPro" id="IPR045061">
    <property type="entry name" value="FtsZ/CetZ"/>
</dbReference>
<comment type="function">
    <text evidence="4">Essential cell division protein that forms a contractile ring structure (Z ring) at the future cell division site. The regulation of the ring assembly controls the timing and the location of cell division. One of the functions of the FtsZ ring is to recruit other cell division proteins to the septum to produce a new cell wall between the dividing cells. Binds GTP and shows GTPase activity.</text>
</comment>
<evidence type="ECO:0000256" key="4">
    <source>
        <dbReference type="HAMAP-Rule" id="MF_00909"/>
    </source>
</evidence>
<dbReference type="InterPro" id="IPR018316">
    <property type="entry name" value="Tubulin/FtsZ_2-layer-sand-dom"/>
</dbReference>
<feature type="compositionally biased region" description="Low complexity" evidence="5">
    <location>
        <begin position="430"/>
        <end position="450"/>
    </location>
</feature>
<dbReference type="GO" id="GO:0003924">
    <property type="term" value="F:GTPase activity"/>
    <property type="evidence" value="ECO:0007669"/>
    <property type="project" value="UniProtKB-UniRule"/>
</dbReference>
<dbReference type="Pfam" id="PF00091">
    <property type="entry name" value="Tubulin"/>
    <property type="match status" value="1"/>
</dbReference>
<dbReference type="GO" id="GO:0051258">
    <property type="term" value="P:protein polymerization"/>
    <property type="evidence" value="ECO:0007669"/>
    <property type="project" value="UniProtKB-UniRule"/>
</dbReference>
<dbReference type="Proteomes" id="UP000176204">
    <property type="component" value="Chromosome I"/>
</dbReference>
<gene>
    <name evidence="4" type="primary">ftsZ</name>
    <name evidence="8" type="ORF">PYTT_1308</name>
</gene>
<evidence type="ECO:0000256" key="2">
    <source>
        <dbReference type="ARBA" id="ARBA00022741"/>
    </source>
</evidence>
<feature type="binding site" evidence="4">
    <location>
        <begin position="23"/>
        <end position="27"/>
    </location>
    <ligand>
        <name>GTP</name>
        <dbReference type="ChEBI" id="CHEBI:37565"/>
    </ligand>
</feature>
<dbReference type="RefSeq" id="WP_067775455.1">
    <property type="nucleotide sequence ID" value="NZ_LIGX01000022.1"/>
</dbReference>
<dbReference type="GO" id="GO:0043093">
    <property type="term" value="P:FtsZ-dependent cytokinesis"/>
    <property type="evidence" value="ECO:0007669"/>
    <property type="project" value="UniProtKB-UniRule"/>
</dbReference>